<evidence type="ECO:0000313" key="10">
    <source>
        <dbReference type="EMBL" id="WIA10023.1"/>
    </source>
</evidence>
<feature type="transmembrane region" description="Helical" evidence="8">
    <location>
        <begin position="354"/>
        <end position="374"/>
    </location>
</feature>
<evidence type="ECO:0000256" key="6">
    <source>
        <dbReference type="ARBA" id="ARBA00022989"/>
    </source>
</evidence>
<keyword evidence="2" id="KW-0813">Transport</keyword>
<reference evidence="10 11" key="1">
    <citation type="submission" date="2023-05" db="EMBL/GenBank/DDBJ databases">
        <title>A 100% complete, gapless, phased diploid assembly of the Scenedesmus obliquus UTEX 3031 genome.</title>
        <authorList>
            <person name="Biondi T.C."/>
            <person name="Hanschen E.R."/>
            <person name="Kwon T."/>
            <person name="Eng W."/>
            <person name="Kruse C.P.S."/>
            <person name="Koehler S.I."/>
            <person name="Kunde Y."/>
            <person name="Gleasner C.D."/>
            <person name="You Mak K.T."/>
            <person name="Polle J."/>
            <person name="Hovde B.T."/>
            <person name="Starkenburg S.R."/>
        </authorList>
    </citation>
    <scope>NUCLEOTIDE SEQUENCE [LARGE SCALE GENOMIC DNA]</scope>
    <source>
        <strain evidence="10 11">DOE0152z</strain>
    </source>
</reference>
<dbReference type="Pfam" id="PF01061">
    <property type="entry name" value="ABC2_membrane"/>
    <property type="match status" value="1"/>
</dbReference>
<comment type="subcellular location">
    <subcellularLocation>
        <location evidence="1">Membrane</location>
        <topology evidence="1">Multi-pass membrane protein</topology>
    </subcellularLocation>
</comment>
<evidence type="ECO:0000259" key="9">
    <source>
        <dbReference type="PROSITE" id="PS50893"/>
    </source>
</evidence>
<evidence type="ECO:0000313" key="11">
    <source>
        <dbReference type="Proteomes" id="UP001244341"/>
    </source>
</evidence>
<dbReference type="PANTHER" id="PTHR48041:SF139">
    <property type="entry name" value="PROTEIN SCARLET"/>
    <property type="match status" value="1"/>
</dbReference>
<dbReference type="PROSITE" id="PS50893">
    <property type="entry name" value="ABC_TRANSPORTER_2"/>
    <property type="match status" value="1"/>
</dbReference>
<dbReference type="InterPro" id="IPR050352">
    <property type="entry name" value="ABCG_transporters"/>
</dbReference>
<dbReference type="InterPro" id="IPR017871">
    <property type="entry name" value="ABC_transporter-like_CS"/>
</dbReference>
<dbReference type="InterPro" id="IPR013525">
    <property type="entry name" value="ABC2_TM"/>
</dbReference>
<dbReference type="PROSITE" id="PS00211">
    <property type="entry name" value="ABC_TRANSPORTER_1"/>
    <property type="match status" value="1"/>
</dbReference>
<keyword evidence="5" id="KW-0067">ATP-binding</keyword>
<keyword evidence="7 8" id="KW-0472">Membrane</keyword>
<evidence type="ECO:0000256" key="3">
    <source>
        <dbReference type="ARBA" id="ARBA00022692"/>
    </source>
</evidence>
<gene>
    <name evidence="10" type="ORF">OEZ85_010235</name>
</gene>
<evidence type="ECO:0000256" key="8">
    <source>
        <dbReference type="SAM" id="Phobius"/>
    </source>
</evidence>
<name>A0ABY8TRE6_TETOB</name>
<dbReference type="InterPro" id="IPR003439">
    <property type="entry name" value="ABC_transporter-like_ATP-bd"/>
</dbReference>
<dbReference type="InterPro" id="IPR003593">
    <property type="entry name" value="AAA+_ATPase"/>
</dbReference>
<dbReference type="InterPro" id="IPR027417">
    <property type="entry name" value="P-loop_NTPase"/>
</dbReference>
<dbReference type="Gene3D" id="3.40.50.300">
    <property type="entry name" value="P-loop containing nucleotide triphosphate hydrolases"/>
    <property type="match status" value="1"/>
</dbReference>
<dbReference type="PANTHER" id="PTHR48041">
    <property type="entry name" value="ABC TRANSPORTER G FAMILY MEMBER 28"/>
    <property type="match status" value="1"/>
</dbReference>
<dbReference type="SMART" id="SM00382">
    <property type="entry name" value="AAA"/>
    <property type="match status" value="1"/>
</dbReference>
<keyword evidence="4" id="KW-0547">Nucleotide-binding</keyword>
<feature type="transmembrane region" description="Helical" evidence="8">
    <location>
        <begin position="431"/>
        <end position="449"/>
    </location>
</feature>
<evidence type="ECO:0000256" key="4">
    <source>
        <dbReference type="ARBA" id="ARBA00022741"/>
    </source>
</evidence>
<protein>
    <recommendedName>
        <fullName evidence="9">ABC transporter domain-containing protein</fullName>
    </recommendedName>
</protein>
<feature type="transmembrane region" description="Helical" evidence="8">
    <location>
        <begin position="461"/>
        <end position="481"/>
    </location>
</feature>
<evidence type="ECO:0000256" key="7">
    <source>
        <dbReference type="ARBA" id="ARBA00023136"/>
    </source>
</evidence>
<proteinExistence type="predicted"/>
<evidence type="ECO:0000256" key="1">
    <source>
        <dbReference type="ARBA" id="ARBA00004141"/>
    </source>
</evidence>
<feature type="transmembrane region" description="Helical" evidence="8">
    <location>
        <begin position="394"/>
        <end position="419"/>
    </location>
</feature>
<sequence length="606" mass="64706">MQALLGPSGAGKSSLLDILAQRKATGAVAGSLLLDGQPVTRSAYSRRIAYVPQDDNFSPIMTSLEVLAFHAAMQLPGVSSSKQIEACQLQGVAVCAGSSEAQQQQQQQQQQKAASKRHSRVGELAVQEVLNTVGLSKHASTLVGGRLPGGLLLRGLSSGERRRLSIAVGVLASPSILFLDEPTSGLDSFAALSVMSHLQGLAHASRKAVVAAIHQPRSAIWSLFDKVTLLASGLLIYHGPTSGMVPWLSGQLGYSYEPAAQGLASDWALDLVVVEFAKPGAFHARTMTTLAELQAAANTFKLQYVCDQLYADERQQQQQQEAGRLLTFTWVALLVGLIYYDLPTDAGSIRQRLNLLFATLCFFVLMPFVNMSLYTEDKGSYLADRAAGLYAPSAYYAAKVTSTVPFSALTALCAGLVQYGMTGMRPGADHIFGHCSIGVLTFLIAVQVLHLSATLTPSQDASFMLGIGWTTFNLVLSGFFIPYKEIRFAPLANLRFLSALHYAFEGMVQIELGGRRFACPAAGLDSQSAAFLTQLLPGAASLLSPSRLQQAVGAQQGCAVDSSAVAAYFGMSRRFGTTIGILLGYLGLMHAATFAALLLVARRERR</sequence>
<organism evidence="10 11">
    <name type="scientific">Tetradesmus obliquus</name>
    <name type="common">Green alga</name>
    <name type="synonym">Acutodesmus obliquus</name>
    <dbReference type="NCBI Taxonomy" id="3088"/>
    <lineage>
        <taxon>Eukaryota</taxon>
        <taxon>Viridiplantae</taxon>
        <taxon>Chlorophyta</taxon>
        <taxon>core chlorophytes</taxon>
        <taxon>Chlorophyceae</taxon>
        <taxon>CS clade</taxon>
        <taxon>Sphaeropleales</taxon>
        <taxon>Scenedesmaceae</taxon>
        <taxon>Tetradesmus</taxon>
    </lineage>
</organism>
<evidence type="ECO:0000256" key="5">
    <source>
        <dbReference type="ARBA" id="ARBA00022840"/>
    </source>
</evidence>
<keyword evidence="11" id="KW-1185">Reference proteome</keyword>
<feature type="domain" description="ABC transporter" evidence="9">
    <location>
        <begin position="1"/>
        <end position="257"/>
    </location>
</feature>
<dbReference type="EMBL" id="CP126209">
    <property type="protein sequence ID" value="WIA10023.1"/>
    <property type="molecule type" value="Genomic_DNA"/>
</dbReference>
<feature type="transmembrane region" description="Helical" evidence="8">
    <location>
        <begin position="579"/>
        <end position="601"/>
    </location>
</feature>
<keyword evidence="6 8" id="KW-1133">Transmembrane helix</keyword>
<feature type="transmembrane region" description="Helical" evidence="8">
    <location>
        <begin position="322"/>
        <end position="342"/>
    </location>
</feature>
<keyword evidence="3 8" id="KW-0812">Transmembrane</keyword>
<evidence type="ECO:0000256" key="2">
    <source>
        <dbReference type="ARBA" id="ARBA00022448"/>
    </source>
</evidence>
<dbReference type="Pfam" id="PF00005">
    <property type="entry name" value="ABC_tran"/>
    <property type="match status" value="1"/>
</dbReference>
<accession>A0ABY8TRE6</accession>
<dbReference type="Proteomes" id="UP001244341">
    <property type="component" value="Chromosome 2b"/>
</dbReference>
<dbReference type="SUPFAM" id="SSF52540">
    <property type="entry name" value="P-loop containing nucleoside triphosphate hydrolases"/>
    <property type="match status" value="1"/>
</dbReference>